<keyword evidence="1" id="KW-0175">Coiled coil</keyword>
<protein>
    <submittedName>
        <fullName evidence="3">Uncharacterized protein</fullName>
    </submittedName>
</protein>
<dbReference type="RefSeq" id="WP_161436115.1">
    <property type="nucleotide sequence ID" value="NZ_WXYO01000006.1"/>
</dbReference>
<organism evidence="3 4">
    <name type="scientific">Poritiphilus flavus</name>
    <dbReference type="NCBI Taxonomy" id="2697053"/>
    <lineage>
        <taxon>Bacteria</taxon>
        <taxon>Pseudomonadati</taxon>
        <taxon>Bacteroidota</taxon>
        <taxon>Flavobacteriia</taxon>
        <taxon>Flavobacteriales</taxon>
        <taxon>Flavobacteriaceae</taxon>
        <taxon>Poritiphilus</taxon>
    </lineage>
</organism>
<sequence>MGDVIWGILGWGMVAFGSGIGIYMTIKFRNDSRGKTEKIISLNEKINSVGLINEELNRRIENIACDIEDIATSTNRISKKTRKLTESNLALSKTIKNFTKGSNQPFLIYFDQFSSPNELSIYTRIDGDAPTYITNIVVSEFYYTSKEIFNQNLRGPAIHENDHVQNFYPRQILPNIYQQLGTIKNLKGKKWRRFYIEIQTNNAKYYQHSFVLFYENIGISQWEHESKLYDQSRNKIIMSHKSPFITRETITKMEGEEYWHIHGGWFQDNYLPKEEVQDHFEIPEEQLKLETTALEKLTQSELIALANEQIQTLDSKIEAYRKKKKKISNRYRPLKDKIMADTSDMGKLNREMRNIMDKESEELNKEIEELILDYHKNLRIKLVTIRDFFF</sequence>
<evidence type="ECO:0000313" key="4">
    <source>
        <dbReference type="Proteomes" id="UP000475249"/>
    </source>
</evidence>
<keyword evidence="2" id="KW-1133">Transmembrane helix</keyword>
<keyword evidence="2" id="KW-0472">Membrane</keyword>
<accession>A0A6L9EER2</accession>
<keyword evidence="2" id="KW-0812">Transmembrane</keyword>
<comment type="caution">
    <text evidence="3">The sequence shown here is derived from an EMBL/GenBank/DDBJ whole genome shotgun (WGS) entry which is preliminary data.</text>
</comment>
<dbReference type="AlphaFoldDB" id="A0A6L9EER2"/>
<evidence type="ECO:0000256" key="1">
    <source>
        <dbReference type="SAM" id="Coils"/>
    </source>
</evidence>
<reference evidence="3 4" key="1">
    <citation type="submission" date="2020-01" db="EMBL/GenBank/DDBJ databases">
        <title>Bacteria diversity of Porities sp.</title>
        <authorList>
            <person name="Wang G."/>
        </authorList>
    </citation>
    <scope>NUCLEOTIDE SEQUENCE [LARGE SCALE GENOMIC DNA]</scope>
    <source>
        <strain evidence="3 4">R33</strain>
    </source>
</reference>
<proteinExistence type="predicted"/>
<dbReference type="Proteomes" id="UP000475249">
    <property type="component" value="Unassembled WGS sequence"/>
</dbReference>
<evidence type="ECO:0000256" key="2">
    <source>
        <dbReference type="SAM" id="Phobius"/>
    </source>
</evidence>
<keyword evidence="4" id="KW-1185">Reference proteome</keyword>
<feature type="transmembrane region" description="Helical" evidence="2">
    <location>
        <begin position="6"/>
        <end position="26"/>
    </location>
</feature>
<name>A0A6L9EER2_9FLAO</name>
<gene>
    <name evidence="3" type="ORF">GTQ38_13740</name>
</gene>
<feature type="coiled-coil region" evidence="1">
    <location>
        <begin position="303"/>
        <end position="373"/>
    </location>
</feature>
<dbReference type="EMBL" id="WXYO01000006">
    <property type="protein sequence ID" value="NAS13072.1"/>
    <property type="molecule type" value="Genomic_DNA"/>
</dbReference>
<evidence type="ECO:0000313" key="3">
    <source>
        <dbReference type="EMBL" id="NAS13072.1"/>
    </source>
</evidence>